<keyword evidence="5" id="KW-1185">Reference proteome</keyword>
<feature type="transmembrane region" description="Helical" evidence="2">
    <location>
        <begin position="126"/>
        <end position="143"/>
    </location>
</feature>
<feature type="transmembrane region" description="Helical" evidence="2">
    <location>
        <begin position="163"/>
        <end position="187"/>
    </location>
</feature>
<evidence type="ECO:0000313" key="5">
    <source>
        <dbReference type="Proteomes" id="UP000800096"/>
    </source>
</evidence>
<keyword evidence="2" id="KW-0472">Membrane</keyword>
<dbReference type="Proteomes" id="UP000800096">
    <property type="component" value="Unassembled WGS sequence"/>
</dbReference>
<feature type="transmembrane region" description="Helical" evidence="2">
    <location>
        <begin position="199"/>
        <end position="217"/>
    </location>
</feature>
<dbReference type="OrthoDB" id="264015at2759"/>
<organism evidence="4 5">
    <name type="scientific">Ampelomyces quisqualis</name>
    <name type="common">Powdery mildew agent</name>
    <dbReference type="NCBI Taxonomy" id="50730"/>
    <lineage>
        <taxon>Eukaryota</taxon>
        <taxon>Fungi</taxon>
        <taxon>Dikarya</taxon>
        <taxon>Ascomycota</taxon>
        <taxon>Pezizomycotina</taxon>
        <taxon>Dothideomycetes</taxon>
        <taxon>Pleosporomycetidae</taxon>
        <taxon>Pleosporales</taxon>
        <taxon>Pleosporineae</taxon>
        <taxon>Phaeosphaeriaceae</taxon>
        <taxon>Ampelomyces</taxon>
    </lineage>
</organism>
<dbReference type="InterPro" id="IPR005330">
    <property type="entry name" value="MHYT_dom"/>
</dbReference>
<feature type="transmembrane region" description="Helical" evidence="2">
    <location>
        <begin position="95"/>
        <end position="114"/>
    </location>
</feature>
<evidence type="ECO:0000313" key="4">
    <source>
        <dbReference type="EMBL" id="KAF1921936.1"/>
    </source>
</evidence>
<feature type="transmembrane region" description="Helical" evidence="2">
    <location>
        <begin position="237"/>
        <end position="259"/>
    </location>
</feature>
<feature type="compositionally biased region" description="Low complexity" evidence="1">
    <location>
        <begin position="352"/>
        <end position="365"/>
    </location>
</feature>
<gene>
    <name evidence="4" type="ORF">BDU57DRAFT_436905</name>
</gene>
<sequence length="833" mass="92137">MDSDVRTKYPIGSRPAISFVPYLIFCSYLVSLIGAFTTVELLHRRVSGSGWRSWVQVGGCAVSFGLVAIWCMHFVGNRAIILGDGEEDIQLYYSSTYTAVSAIIPVVVIYLGLLIADKFYNRKRALVRYSALVVCGVCAGAAVTEMHYLGNYGTTNYRLIISWSHVAGAASIAVGACLISFGLFFHWSGHWVNFIWRRVVVACFLALAVSGMHWTAAAGTWYELQGYHEGPGRERNLNLIIALCLCLFACAVCFLLGFLKQRQQRMLKDRAQQVVLAVATFDVDGRLLVSQGGLMPCQTITRQFHQRTFDDEFNASHPVFHWLFRVSRNWTGVVDLIPTMREHLQSTGYVQTTSSPTYTSESRSSVDSGDDPSYSATFRELFCVTAYEIARSLDTSLQNMGTLFEDVLTTGTLLNRMTYYNNCGKSMILAEEVATTTKDVEAGIVNPILFGKGQLLVLTKRVDTTEANRLENLGYRFAKIDQIGDQLARSLQIPRDDLENQVGRLDAFSKREPAIPRSGTYLASFLIQPSPTMRGLDVVVPRATPDRLPMVKLSADELDQQQMRLLATFNGLSLDDCLTQIGQRTATDTKDDMFLEKFRNRIHDLLRDCPEATLNRSIFSACQLDIAHGMTSGQKVLSPATMFAFCGIKEIYMQSLQSLTLRTIPLSFFQANLRSYPGCPDHAIFAQKNHKEFSSLVRVASNAKTPAAHTPSTKWPSRLARSKSKSSPSETPWQPSDSSSEKGLVNTSSASTSDAASHAWASIMVTSTQNVTVDEGSSNGGNLEMRDLGVRSEVSVAETESPTLADRLMSITSGFRDPYAAKALPKDLHYGMS</sequence>
<feature type="transmembrane region" description="Helical" evidence="2">
    <location>
        <begin position="54"/>
        <end position="75"/>
    </location>
</feature>
<dbReference type="EMBL" id="ML979132">
    <property type="protein sequence ID" value="KAF1921936.1"/>
    <property type="molecule type" value="Genomic_DNA"/>
</dbReference>
<proteinExistence type="predicted"/>
<reference evidence="4" key="1">
    <citation type="journal article" date="2020" name="Stud. Mycol.">
        <title>101 Dothideomycetes genomes: a test case for predicting lifestyles and emergence of pathogens.</title>
        <authorList>
            <person name="Haridas S."/>
            <person name="Albert R."/>
            <person name="Binder M."/>
            <person name="Bloem J."/>
            <person name="Labutti K."/>
            <person name="Salamov A."/>
            <person name="Andreopoulos B."/>
            <person name="Baker S."/>
            <person name="Barry K."/>
            <person name="Bills G."/>
            <person name="Bluhm B."/>
            <person name="Cannon C."/>
            <person name="Castanera R."/>
            <person name="Culley D."/>
            <person name="Daum C."/>
            <person name="Ezra D."/>
            <person name="Gonzalez J."/>
            <person name="Henrissat B."/>
            <person name="Kuo A."/>
            <person name="Liang C."/>
            <person name="Lipzen A."/>
            <person name="Lutzoni F."/>
            <person name="Magnuson J."/>
            <person name="Mondo S."/>
            <person name="Nolan M."/>
            <person name="Ohm R."/>
            <person name="Pangilinan J."/>
            <person name="Park H.-J."/>
            <person name="Ramirez L."/>
            <person name="Alfaro M."/>
            <person name="Sun H."/>
            <person name="Tritt A."/>
            <person name="Yoshinaga Y."/>
            <person name="Zwiers L.-H."/>
            <person name="Turgeon B."/>
            <person name="Goodwin S."/>
            <person name="Spatafora J."/>
            <person name="Crous P."/>
            <person name="Grigoriev I."/>
        </authorList>
    </citation>
    <scope>NUCLEOTIDE SEQUENCE</scope>
    <source>
        <strain evidence="4">HMLAC05119</strain>
    </source>
</reference>
<feature type="region of interest" description="Disordered" evidence="1">
    <location>
        <begin position="702"/>
        <end position="751"/>
    </location>
</feature>
<keyword evidence="2" id="KW-0812">Transmembrane</keyword>
<feature type="domain" description="MHYT" evidence="3">
    <location>
        <begin position="19"/>
        <end position="223"/>
    </location>
</feature>
<dbReference type="PANTHER" id="PTHR35152">
    <property type="entry name" value="DOMAIN SIGNALLING PROTEIN, PUTATIVE (AFU_ORTHOLOGUE AFUA_5G11310)-RELATED"/>
    <property type="match status" value="1"/>
</dbReference>
<feature type="transmembrane region" description="Helical" evidence="2">
    <location>
        <begin position="20"/>
        <end position="42"/>
    </location>
</feature>
<dbReference type="AlphaFoldDB" id="A0A6A5R590"/>
<feature type="region of interest" description="Disordered" evidence="1">
    <location>
        <begin position="351"/>
        <end position="371"/>
    </location>
</feature>
<evidence type="ECO:0000259" key="3">
    <source>
        <dbReference type="PROSITE" id="PS50924"/>
    </source>
</evidence>
<feature type="compositionally biased region" description="Polar residues" evidence="1">
    <location>
        <begin position="725"/>
        <end position="738"/>
    </location>
</feature>
<dbReference type="PANTHER" id="PTHR35152:SF1">
    <property type="entry name" value="DOMAIN SIGNALLING PROTEIN, PUTATIVE (AFU_ORTHOLOGUE AFUA_5G11310)-RELATED"/>
    <property type="match status" value="1"/>
</dbReference>
<dbReference type="PROSITE" id="PS50924">
    <property type="entry name" value="MHYT"/>
    <property type="match status" value="1"/>
</dbReference>
<protein>
    <recommendedName>
        <fullName evidence="3">MHYT domain-containing protein</fullName>
    </recommendedName>
</protein>
<keyword evidence="2" id="KW-1133">Transmembrane helix</keyword>
<name>A0A6A5R590_AMPQU</name>
<accession>A0A6A5R590</accession>
<dbReference type="Pfam" id="PF03707">
    <property type="entry name" value="MHYT"/>
    <property type="match status" value="1"/>
</dbReference>
<evidence type="ECO:0000256" key="1">
    <source>
        <dbReference type="SAM" id="MobiDB-lite"/>
    </source>
</evidence>
<evidence type="ECO:0000256" key="2">
    <source>
        <dbReference type="SAM" id="Phobius"/>
    </source>
</evidence>